<evidence type="ECO:0000313" key="2">
    <source>
        <dbReference type="Proteomes" id="UP000054270"/>
    </source>
</evidence>
<proteinExistence type="predicted"/>
<dbReference type="OrthoDB" id="2999415at2759"/>
<dbReference type="OMA" id="HTICISP"/>
<keyword evidence="2" id="KW-1185">Reference proteome</keyword>
<organism evidence="1 2">
    <name type="scientific">Hypholoma sublateritium (strain FD-334 SS-4)</name>
    <dbReference type="NCBI Taxonomy" id="945553"/>
    <lineage>
        <taxon>Eukaryota</taxon>
        <taxon>Fungi</taxon>
        <taxon>Dikarya</taxon>
        <taxon>Basidiomycota</taxon>
        <taxon>Agaricomycotina</taxon>
        <taxon>Agaricomycetes</taxon>
        <taxon>Agaricomycetidae</taxon>
        <taxon>Agaricales</taxon>
        <taxon>Agaricineae</taxon>
        <taxon>Strophariaceae</taxon>
        <taxon>Hypholoma</taxon>
    </lineage>
</organism>
<evidence type="ECO:0000313" key="1">
    <source>
        <dbReference type="EMBL" id="KJA22607.1"/>
    </source>
</evidence>
<dbReference type="EMBL" id="KN817548">
    <property type="protein sequence ID" value="KJA22607.1"/>
    <property type="molecule type" value="Genomic_DNA"/>
</dbReference>
<dbReference type="Proteomes" id="UP000054270">
    <property type="component" value="Unassembled WGS sequence"/>
</dbReference>
<dbReference type="AlphaFoldDB" id="A0A0D2L6L0"/>
<gene>
    <name evidence="1" type="ORF">HYPSUDRAFT_40671</name>
</gene>
<name>A0A0D2L6L0_HYPSF</name>
<accession>A0A0D2L6L0</accession>
<sequence>MSTPRTQEGAAAVAEGSWGTQRAQYENITNDLALPNELLHKILLAVICDSVHTICISPGDTTWEKSMVETLHQVSPTFKAIATELVAKAFDLPKNTRSDDVRLLRTMREIFVYLSHLGMRLRHPSDWGSVSFQTIDCTASSFVFGYALYLSCISLRRNATRSPRDVFESTHTVILSALTQSEALCARVFPVEMTYKLRQGILEESHLARDGLVLVHSFNELDDHASAMLVLQPASGPLAALRTMIHTSLLKIEAVHMGYAAELAGRIETEPSIHDLPGVLPALRNISALTFDEDEYNLEERICAIVDEWAKACPFLNRELQPK</sequence>
<reference evidence="2" key="1">
    <citation type="submission" date="2014-04" db="EMBL/GenBank/DDBJ databases">
        <title>Evolutionary Origins and Diversification of the Mycorrhizal Mutualists.</title>
        <authorList>
            <consortium name="DOE Joint Genome Institute"/>
            <consortium name="Mycorrhizal Genomics Consortium"/>
            <person name="Kohler A."/>
            <person name="Kuo A."/>
            <person name="Nagy L.G."/>
            <person name="Floudas D."/>
            <person name="Copeland A."/>
            <person name="Barry K.W."/>
            <person name="Cichocki N."/>
            <person name="Veneault-Fourrey C."/>
            <person name="LaButti K."/>
            <person name="Lindquist E.A."/>
            <person name="Lipzen A."/>
            <person name="Lundell T."/>
            <person name="Morin E."/>
            <person name="Murat C."/>
            <person name="Riley R."/>
            <person name="Ohm R."/>
            <person name="Sun H."/>
            <person name="Tunlid A."/>
            <person name="Henrissat B."/>
            <person name="Grigoriev I.V."/>
            <person name="Hibbett D.S."/>
            <person name="Martin F."/>
        </authorList>
    </citation>
    <scope>NUCLEOTIDE SEQUENCE [LARGE SCALE GENOMIC DNA]</scope>
    <source>
        <strain evidence="2">FD-334 SS-4</strain>
    </source>
</reference>
<protein>
    <submittedName>
        <fullName evidence="1">Uncharacterized protein</fullName>
    </submittedName>
</protein>